<protein>
    <submittedName>
        <fullName evidence="1">Uncharacterized protein</fullName>
    </submittedName>
</protein>
<comment type="caution">
    <text evidence="1">The sequence shown here is derived from an EMBL/GenBank/DDBJ whole genome shotgun (WGS) entry which is preliminary data.</text>
</comment>
<proteinExistence type="predicted"/>
<evidence type="ECO:0000313" key="1">
    <source>
        <dbReference type="EMBL" id="RJF84923.1"/>
    </source>
</evidence>
<dbReference type="AlphaFoldDB" id="A0A418W4F5"/>
<reference evidence="1 2" key="1">
    <citation type="submission" date="2018-09" db="EMBL/GenBank/DDBJ databases">
        <authorList>
            <person name="Zhu H."/>
        </authorList>
    </citation>
    <scope>NUCLEOTIDE SEQUENCE [LARGE SCALE GENOMIC DNA]</scope>
    <source>
        <strain evidence="1 2">K2W22B-5</strain>
    </source>
</reference>
<organism evidence="1 2">
    <name type="scientific">Azospirillum cavernae</name>
    <dbReference type="NCBI Taxonomy" id="2320860"/>
    <lineage>
        <taxon>Bacteria</taxon>
        <taxon>Pseudomonadati</taxon>
        <taxon>Pseudomonadota</taxon>
        <taxon>Alphaproteobacteria</taxon>
        <taxon>Rhodospirillales</taxon>
        <taxon>Azospirillaceae</taxon>
        <taxon>Azospirillum</taxon>
    </lineage>
</organism>
<evidence type="ECO:0000313" key="2">
    <source>
        <dbReference type="Proteomes" id="UP000283458"/>
    </source>
</evidence>
<sequence>MTFAFSPIENQRLTLAAASAGTYALPSVGRNVRIANLGPSDARIKFTQSFASTTANTLTIMARTVEIFDRKDNAFLTGVGVSGGTLLDVTTGEGE</sequence>
<dbReference type="Proteomes" id="UP000283458">
    <property type="component" value="Unassembled WGS sequence"/>
</dbReference>
<dbReference type="OrthoDB" id="7306163at2"/>
<keyword evidence="2" id="KW-1185">Reference proteome</keyword>
<name>A0A418W4F5_9PROT</name>
<dbReference type="RefSeq" id="WP_119830556.1">
    <property type="nucleotide sequence ID" value="NZ_QYUL01000001.1"/>
</dbReference>
<dbReference type="EMBL" id="QYUL01000001">
    <property type="protein sequence ID" value="RJF84923.1"/>
    <property type="molecule type" value="Genomic_DNA"/>
</dbReference>
<accession>A0A418W4F5</accession>
<gene>
    <name evidence="1" type="ORF">D3877_10670</name>
</gene>